<keyword evidence="1" id="KW-0614">Plasmid</keyword>
<evidence type="ECO:0000313" key="2">
    <source>
        <dbReference type="Proteomes" id="UP001387364"/>
    </source>
</evidence>
<accession>A0ABZ2NCG4</accession>
<proteinExistence type="predicted"/>
<evidence type="ECO:0000313" key="1">
    <source>
        <dbReference type="EMBL" id="WXB94965.1"/>
    </source>
</evidence>
<geneLocation type="plasmid" evidence="1 2">
    <name>unnamed1</name>
</geneLocation>
<reference evidence="1 2" key="1">
    <citation type="submission" date="2024-02" db="EMBL/GenBank/DDBJ databases">
        <title>Seven novel Bacillus-like species.</title>
        <authorList>
            <person name="Liu G."/>
        </authorList>
    </citation>
    <scope>NUCLEOTIDE SEQUENCE [LARGE SCALE GENOMIC DNA]</scope>
    <source>
        <strain evidence="1 2">FJAT-52991</strain>
        <plasmid evidence="1 2">unnamed1</plasmid>
    </source>
</reference>
<organism evidence="1 2">
    <name type="scientific">Bacillus kandeliae</name>
    <dbReference type="NCBI Taxonomy" id="3129297"/>
    <lineage>
        <taxon>Bacteria</taxon>
        <taxon>Bacillati</taxon>
        <taxon>Bacillota</taxon>
        <taxon>Bacilli</taxon>
        <taxon>Bacillales</taxon>
        <taxon>Bacillaceae</taxon>
        <taxon>Bacillus</taxon>
    </lineage>
</organism>
<dbReference type="RefSeq" id="WP_338754857.1">
    <property type="nucleotide sequence ID" value="NZ_CP147405.1"/>
</dbReference>
<name>A0ABZ2NCG4_9BACI</name>
<keyword evidence="2" id="KW-1185">Reference proteome</keyword>
<sequence>MKQQKMIEVLKRARNIEFTGNHYVQGLGDNVATFSLIEPTAEEWNAKAEAQNTKMFVDRFNRQPKSYSEVAAWINDLIGSNKEKNRLAGNKTVQA</sequence>
<protein>
    <submittedName>
        <fullName evidence="1">Uncharacterized protein</fullName>
    </submittedName>
</protein>
<dbReference type="Proteomes" id="UP001387364">
    <property type="component" value="Plasmid unnamed1"/>
</dbReference>
<gene>
    <name evidence="1" type="ORF">WDJ61_18465</name>
</gene>
<dbReference type="EMBL" id="CP147405">
    <property type="protein sequence ID" value="WXB94965.1"/>
    <property type="molecule type" value="Genomic_DNA"/>
</dbReference>